<reference evidence="2 3" key="1">
    <citation type="journal article" date="2019" name="Int. J. Syst. Evol. Microbiol.">
        <title>The Global Catalogue of Microorganisms (GCM) 10K type strain sequencing project: providing services to taxonomists for standard genome sequencing and annotation.</title>
        <authorList>
            <consortium name="The Broad Institute Genomics Platform"/>
            <consortium name="The Broad Institute Genome Sequencing Center for Infectious Disease"/>
            <person name="Wu L."/>
            <person name="Ma J."/>
        </authorList>
    </citation>
    <scope>NUCLEOTIDE SEQUENCE [LARGE SCALE GENOMIC DNA]</scope>
    <source>
        <strain evidence="2 3">CGMCC 1.12125</strain>
    </source>
</reference>
<comment type="caution">
    <text evidence="2">The sequence shown here is derived from an EMBL/GenBank/DDBJ whole genome shotgun (WGS) entry which is preliminary data.</text>
</comment>
<keyword evidence="1" id="KW-0812">Transmembrane</keyword>
<evidence type="ECO:0000256" key="1">
    <source>
        <dbReference type="SAM" id="Phobius"/>
    </source>
</evidence>
<organism evidence="2 3">
    <name type="scientific">Halorientalis brevis</name>
    <dbReference type="NCBI Taxonomy" id="1126241"/>
    <lineage>
        <taxon>Archaea</taxon>
        <taxon>Methanobacteriati</taxon>
        <taxon>Methanobacteriota</taxon>
        <taxon>Stenosarchaea group</taxon>
        <taxon>Halobacteria</taxon>
        <taxon>Halobacteriales</taxon>
        <taxon>Haloarculaceae</taxon>
        <taxon>Halorientalis</taxon>
    </lineage>
</organism>
<dbReference type="EMBL" id="JBHUDJ010000012">
    <property type="protein sequence ID" value="MFD1588454.1"/>
    <property type="molecule type" value="Genomic_DNA"/>
</dbReference>
<keyword evidence="3" id="KW-1185">Reference proteome</keyword>
<dbReference type="AlphaFoldDB" id="A0ABD6CGK6"/>
<feature type="transmembrane region" description="Helical" evidence="1">
    <location>
        <begin position="12"/>
        <end position="32"/>
    </location>
</feature>
<proteinExistence type="predicted"/>
<keyword evidence="1" id="KW-0472">Membrane</keyword>
<feature type="transmembrane region" description="Helical" evidence="1">
    <location>
        <begin position="44"/>
        <end position="60"/>
    </location>
</feature>
<dbReference type="RefSeq" id="WP_247382146.1">
    <property type="nucleotide sequence ID" value="NZ_JALLGV010000014.1"/>
</dbReference>
<accession>A0ABD6CGK6</accession>
<evidence type="ECO:0000313" key="2">
    <source>
        <dbReference type="EMBL" id="MFD1588454.1"/>
    </source>
</evidence>
<dbReference type="Proteomes" id="UP001597119">
    <property type="component" value="Unassembled WGS sequence"/>
</dbReference>
<gene>
    <name evidence="2" type="ORF">ACFR9U_15840</name>
</gene>
<keyword evidence="1" id="KW-1133">Transmembrane helix</keyword>
<evidence type="ECO:0000313" key="3">
    <source>
        <dbReference type="Proteomes" id="UP001597119"/>
    </source>
</evidence>
<sequence length="67" mass="7337">MDSETNTNRAGGKYVLALLGSLFVATVVTLPFEGDPEPGSLPRLVWVIVFFAVFTLFFLWDSGDVGR</sequence>
<protein>
    <submittedName>
        <fullName evidence="2">Uncharacterized protein</fullName>
    </submittedName>
</protein>
<name>A0ABD6CGK6_9EURY</name>